<dbReference type="AlphaFoldDB" id="A0A2M4DPG9"/>
<evidence type="ECO:0000313" key="2">
    <source>
        <dbReference type="EMBL" id="MBW79454.1"/>
    </source>
</evidence>
<feature type="transmembrane region" description="Helical" evidence="1">
    <location>
        <begin position="12"/>
        <end position="31"/>
    </location>
</feature>
<dbReference type="EMBL" id="GGFL01015276">
    <property type="protein sequence ID" value="MBW79454.1"/>
    <property type="molecule type" value="Transcribed_RNA"/>
</dbReference>
<keyword evidence="1" id="KW-0812">Transmembrane</keyword>
<keyword evidence="1" id="KW-1133">Transmembrane helix</keyword>
<reference evidence="2" key="1">
    <citation type="submission" date="2018-01" db="EMBL/GenBank/DDBJ databases">
        <title>An insight into the sialome of Amazonian anophelines.</title>
        <authorList>
            <person name="Ribeiro J.M."/>
            <person name="Scarpassa V."/>
            <person name="Calvo E."/>
        </authorList>
    </citation>
    <scope>NUCLEOTIDE SEQUENCE</scope>
</reference>
<organism evidence="2">
    <name type="scientific">Anopheles darlingi</name>
    <name type="common">Mosquito</name>
    <dbReference type="NCBI Taxonomy" id="43151"/>
    <lineage>
        <taxon>Eukaryota</taxon>
        <taxon>Metazoa</taxon>
        <taxon>Ecdysozoa</taxon>
        <taxon>Arthropoda</taxon>
        <taxon>Hexapoda</taxon>
        <taxon>Insecta</taxon>
        <taxon>Pterygota</taxon>
        <taxon>Neoptera</taxon>
        <taxon>Endopterygota</taxon>
        <taxon>Diptera</taxon>
        <taxon>Nematocera</taxon>
        <taxon>Culicoidea</taxon>
        <taxon>Culicidae</taxon>
        <taxon>Anophelinae</taxon>
        <taxon>Anopheles</taxon>
    </lineage>
</organism>
<feature type="transmembrane region" description="Helical" evidence="1">
    <location>
        <begin position="37"/>
        <end position="53"/>
    </location>
</feature>
<protein>
    <submittedName>
        <fullName evidence="2">Uncharacterized protein</fullName>
    </submittedName>
</protein>
<name>A0A2M4DPG9_ANODA</name>
<sequence>MLTFARYAFRTTLILTMFCVMLRGILLRGAVGCTGNTKLICCFAGGGFCFLNLKKSGKTSSSITSKAASQ</sequence>
<proteinExistence type="predicted"/>
<accession>A0A2M4DPG9</accession>
<keyword evidence="1" id="KW-0472">Membrane</keyword>
<evidence type="ECO:0000256" key="1">
    <source>
        <dbReference type="SAM" id="Phobius"/>
    </source>
</evidence>